<keyword evidence="2" id="KW-1185">Reference proteome</keyword>
<proteinExistence type="predicted"/>
<dbReference type="KEGG" id="hpel:HZS54_11780"/>
<gene>
    <name evidence="1" type="ORF">HZS54_11780</name>
</gene>
<protein>
    <submittedName>
        <fullName evidence="1">Uncharacterized protein</fullName>
    </submittedName>
</protein>
<name>A0A7D5SVF1_9EURY</name>
<dbReference type="EMBL" id="CP058909">
    <property type="protein sequence ID" value="QLH82247.1"/>
    <property type="molecule type" value="Genomic_DNA"/>
</dbReference>
<sequence length="144" mass="16294">MSQAERYHTRADIPVNDVGEDRKADLRTAFDNAVYGERIQHCVAATFEVSEPIEKDGVVVSSWLHHDRIFDLVASFSGNHDGQREHFASATVKDLETDDKLSAHITEDRILISLRSEDVSFESFVAYVLFLEQRLSVELTAVLE</sequence>
<dbReference type="AlphaFoldDB" id="A0A7D5SVF1"/>
<dbReference type="GeneID" id="56083279"/>
<evidence type="ECO:0000313" key="1">
    <source>
        <dbReference type="EMBL" id="QLH82247.1"/>
    </source>
</evidence>
<organism evidence="1 2">
    <name type="scientific">Halosimplex pelagicum</name>
    <dbReference type="NCBI Taxonomy" id="869886"/>
    <lineage>
        <taxon>Archaea</taxon>
        <taxon>Methanobacteriati</taxon>
        <taxon>Methanobacteriota</taxon>
        <taxon>Stenosarchaea group</taxon>
        <taxon>Halobacteria</taxon>
        <taxon>Halobacteriales</taxon>
        <taxon>Haloarculaceae</taxon>
        <taxon>Halosimplex</taxon>
    </lineage>
</organism>
<evidence type="ECO:0000313" key="2">
    <source>
        <dbReference type="Proteomes" id="UP000509346"/>
    </source>
</evidence>
<dbReference type="RefSeq" id="WP_179922715.1">
    <property type="nucleotide sequence ID" value="NZ_CP058909.1"/>
</dbReference>
<dbReference type="Proteomes" id="UP000509346">
    <property type="component" value="Chromosome"/>
</dbReference>
<reference evidence="1 2" key="1">
    <citation type="submission" date="2020-07" db="EMBL/GenBank/DDBJ databases">
        <title>Halosimplex litoreum sp. nov. and Halosimplex rubrum sp. nov., isolated from different salt environments.</title>
        <authorList>
            <person name="Cui H."/>
        </authorList>
    </citation>
    <scope>NUCLEOTIDE SEQUENCE [LARGE SCALE GENOMIC DNA]</scope>
    <source>
        <strain evidence="1 2">R2</strain>
    </source>
</reference>
<accession>A0A7D5SVF1</accession>